<feature type="compositionally biased region" description="Low complexity" evidence="1">
    <location>
        <begin position="346"/>
        <end position="366"/>
    </location>
</feature>
<dbReference type="STRING" id="686832.A0A0C2YZT0"/>
<feature type="compositionally biased region" description="Low complexity" evidence="1">
    <location>
        <begin position="561"/>
        <end position="572"/>
    </location>
</feature>
<protein>
    <submittedName>
        <fullName evidence="2">Uncharacterized protein</fullName>
    </submittedName>
</protein>
<feature type="compositionally biased region" description="Basic and acidic residues" evidence="1">
    <location>
        <begin position="421"/>
        <end position="431"/>
    </location>
</feature>
<keyword evidence="3" id="KW-1185">Reference proteome</keyword>
<feature type="region of interest" description="Disordered" evidence="1">
    <location>
        <begin position="762"/>
        <end position="817"/>
    </location>
</feature>
<sequence length="830" mass="89992">MASGQNTPYACRCLNVRITTSSPPSASPEYPRDPNYTPVFVKDDGISVIHPQVTVRLPSKGVAIPGTSRHSRFTTVCCLFCQLNIYRVHQTIPSEVVGGEVTLLPTEEWVEHEIMKSASGWIEIHKQSIVGDDISNAENSSSFAPSFSLLLPSTSSPPSSPNLIVDQDSSREPEPSSEATPEYLADMRPVFQPPPFTPSNPVFVHLAAIASRESGQLRATAEGRIKDFISAERAGIEVKELELRRQVEVLWKHFRRHLSTVEQERNTNTVNSLRSPIRVKDGEKFLNGLASPSQLSSSVTIRSFIPQPISPPPLAPSTSAPRVSALSASLATTRFHHPRHERHRSSGSGSSVSYGSRSNSSKGESGPDSATSTLIPPTGHAVVPLKKNLDDYLNAQVSYSVLVSEDMARNKRSQAAAISKPDVEAVKHPKEAGPSQAVPGFTTNGNEKPDTAQIAESQHSVEESEAEGEATPSRGRDKGKRKVTFDVEADVVAIPSRKDVNSGEAATAEDPRDMIFALEDLDGVETETQQGSLPFIDQPLTRPTKARRPRPPTNGAHEAFSSLRPASLPSPSHMRPMRSQPGVDSSSQGMILNLPKASGSPNILPRTLPTSTPLTENDAALLKLVAADTPSHRGAWTPESRAWQMFTRRQDSKENVVHSNIPENSEVGQTARSSTVTAPKPIISKMKLVFSAGLDDDDDEDYVDTVPGSLPIQIHRQMPIPELTLASYQPPATVFEEPASPTPAPSNKPLSSAAIRKAAYLARDRNRSMDPGTLDFAVEEEDEDEEGEESQLEQGKGEASDPGEKGRKHALKILQARSELPADGMWRSLA</sequence>
<gene>
    <name evidence="2" type="ORF">M413DRAFT_441575</name>
</gene>
<feature type="region of interest" description="Disordered" evidence="1">
    <location>
        <begin position="526"/>
        <end position="588"/>
    </location>
</feature>
<feature type="compositionally biased region" description="Acidic residues" evidence="1">
    <location>
        <begin position="777"/>
        <end position="791"/>
    </location>
</feature>
<evidence type="ECO:0000256" key="1">
    <source>
        <dbReference type="SAM" id="MobiDB-lite"/>
    </source>
</evidence>
<organism evidence="2 3">
    <name type="scientific">Hebeloma cylindrosporum</name>
    <dbReference type="NCBI Taxonomy" id="76867"/>
    <lineage>
        <taxon>Eukaryota</taxon>
        <taxon>Fungi</taxon>
        <taxon>Dikarya</taxon>
        <taxon>Basidiomycota</taxon>
        <taxon>Agaricomycotina</taxon>
        <taxon>Agaricomycetes</taxon>
        <taxon>Agaricomycetidae</taxon>
        <taxon>Agaricales</taxon>
        <taxon>Agaricineae</taxon>
        <taxon>Hymenogastraceae</taxon>
        <taxon>Hebeloma</taxon>
    </lineage>
</organism>
<evidence type="ECO:0000313" key="3">
    <source>
        <dbReference type="Proteomes" id="UP000053424"/>
    </source>
</evidence>
<dbReference type="Proteomes" id="UP000053424">
    <property type="component" value="Unassembled WGS sequence"/>
</dbReference>
<dbReference type="AlphaFoldDB" id="A0A0C2YZT0"/>
<feature type="region of interest" description="Disordered" evidence="1">
    <location>
        <begin position="413"/>
        <end position="484"/>
    </location>
</feature>
<feature type="region of interest" description="Disordered" evidence="1">
    <location>
        <begin position="333"/>
        <end position="377"/>
    </location>
</feature>
<feature type="region of interest" description="Disordered" evidence="1">
    <location>
        <begin position="153"/>
        <end position="180"/>
    </location>
</feature>
<reference evidence="2 3" key="1">
    <citation type="submission" date="2014-04" db="EMBL/GenBank/DDBJ databases">
        <authorList>
            <consortium name="DOE Joint Genome Institute"/>
            <person name="Kuo A."/>
            <person name="Gay G."/>
            <person name="Dore J."/>
            <person name="Kohler A."/>
            <person name="Nagy L.G."/>
            <person name="Floudas D."/>
            <person name="Copeland A."/>
            <person name="Barry K.W."/>
            <person name="Cichocki N."/>
            <person name="Veneault-Fourrey C."/>
            <person name="LaButti K."/>
            <person name="Lindquist E.A."/>
            <person name="Lipzen A."/>
            <person name="Lundell T."/>
            <person name="Morin E."/>
            <person name="Murat C."/>
            <person name="Sun H."/>
            <person name="Tunlid A."/>
            <person name="Henrissat B."/>
            <person name="Grigoriev I.V."/>
            <person name="Hibbett D.S."/>
            <person name="Martin F."/>
            <person name="Nordberg H.P."/>
            <person name="Cantor M.N."/>
            <person name="Hua S.X."/>
        </authorList>
    </citation>
    <scope>NUCLEOTIDE SEQUENCE [LARGE SCALE GENOMIC DNA]</scope>
    <source>
        <strain evidence="3">h7</strain>
    </source>
</reference>
<feature type="compositionally biased region" description="Basic residues" evidence="1">
    <location>
        <begin position="334"/>
        <end position="345"/>
    </location>
</feature>
<feature type="compositionally biased region" description="Basic and acidic residues" evidence="1">
    <location>
        <begin position="795"/>
        <end position="805"/>
    </location>
</feature>
<dbReference type="HOGENOM" id="CLU_016262_0_0_1"/>
<name>A0A0C2YZT0_HEBCY</name>
<dbReference type="OrthoDB" id="2563191at2759"/>
<dbReference type="EMBL" id="KN831771">
    <property type="protein sequence ID" value="KIM46487.1"/>
    <property type="molecule type" value="Genomic_DNA"/>
</dbReference>
<reference evidence="3" key="2">
    <citation type="submission" date="2015-01" db="EMBL/GenBank/DDBJ databases">
        <title>Evolutionary Origins and Diversification of the Mycorrhizal Mutualists.</title>
        <authorList>
            <consortium name="DOE Joint Genome Institute"/>
            <consortium name="Mycorrhizal Genomics Consortium"/>
            <person name="Kohler A."/>
            <person name="Kuo A."/>
            <person name="Nagy L.G."/>
            <person name="Floudas D."/>
            <person name="Copeland A."/>
            <person name="Barry K.W."/>
            <person name="Cichocki N."/>
            <person name="Veneault-Fourrey C."/>
            <person name="LaButti K."/>
            <person name="Lindquist E.A."/>
            <person name="Lipzen A."/>
            <person name="Lundell T."/>
            <person name="Morin E."/>
            <person name="Murat C."/>
            <person name="Riley R."/>
            <person name="Ohm R."/>
            <person name="Sun H."/>
            <person name="Tunlid A."/>
            <person name="Henrissat B."/>
            <person name="Grigoriev I.V."/>
            <person name="Hibbett D.S."/>
            <person name="Martin F."/>
        </authorList>
    </citation>
    <scope>NUCLEOTIDE SEQUENCE [LARGE SCALE GENOMIC DNA]</scope>
    <source>
        <strain evidence="3">h7</strain>
    </source>
</reference>
<proteinExistence type="predicted"/>
<evidence type="ECO:0000313" key="2">
    <source>
        <dbReference type="EMBL" id="KIM46487.1"/>
    </source>
</evidence>
<accession>A0A0C2YZT0</accession>